<dbReference type="InterPro" id="IPR036388">
    <property type="entry name" value="WH-like_DNA-bd_sf"/>
</dbReference>
<feature type="domain" description="HTH marR-type" evidence="1">
    <location>
        <begin position="9"/>
        <end position="140"/>
    </location>
</feature>
<proteinExistence type="predicted"/>
<dbReference type="Pfam" id="PF12802">
    <property type="entry name" value="MarR_2"/>
    <property type="match status" value="1"/>
</dbReference>
<dbReference type="EMBL" id="QQAV01000005">
    <property type="protein sequence ID" value="RDI24155.1"/>
    <property type="molecule type" value="Genomic_DNA"/>
</dbReference>
<evidence type="ECO:0000313" key="2">
    <source>
        <dbReference type="EMBL" id="RDI24155.1"/>
    </source>
</evidence>
<dbReference type="InterPro" id="IPR000835">
    <property type="entry name" value="HTH_MarR-typ"/>
</dbReference>
<dbReference type="SMART" id="SM00347">
    <property type="entry name" value="HTH_MARR"/>
    <property type="match status" value="1"/>
</dbReference>
<keyword evidence="2" id="KW-0238">DNA-binding</keyword>
<name>A0A370FDN0_9BURK</name>
<dbReference type="PRINTS" id="PR00598">
    <property type="entry name" value="HTHMARR"/>
</dbReference>
<dbReference type="InterPro" id="IPR036390">
    <property type="entry name" value="WH_DNA-bd_sf"/>
</dbReference>
<dbReference type="AlphaFoldDB" id="A0A370FDN0"/>
<evidence type="ECO:0000259" key="1">
    <source>
        <dbReference type="PROSITE" id="PS50995"/>
    </source>
</evidence>
<evidence type="ECO:0000313" key="3">
    <source>
        <dbReference type="Proteomes" id="UP000255265"/>
    </source>
</evidence>
<dbReference type="PANTHER" id="PTHR33164:SF95">
    <property type="entry name" value="TRANSCRIPTIONAL REGULATOR"/>
    <property type="match status" value="1"/>
</dbReference>
<dbReference type="InterPro" id="IPR039422">
    <property type="entry name" value="MarR/SlyA-like"/>
</dbReference>
<dbReference type="PROSITE" id="PS50995">
    <property type="entry name" value="HTH_MARR_2"/>
    <property type="match status" value="1"/>
</dbReference>
<dbReference type="GO" id="GO:0003677">
    <property type="term" value="F:DNA binding"/>
    <property type="evidence" value="ECO:0007669"/>
    <property type="project" value="UniProtKB-KW"/>
</dbReference>
<dbReference type="SUPFAM" id="SSF46785">
    <property type="entry name" value="Winged helix' DNA-binding domain"/>
    <property type="match status" value="1"/>
</dbReference>
<sequence length="143" mass="15999">MTHRTFDLQAHLPYLLRRAHFAADAIFSQVYGTDFTSRQLALLVAIAQRPGISQIQAAQEIGLDANTCSDLVMRAIGKDLLRREKSPIDARQFCLYLTPAGEDVLDHGLALAREYQAEVSRRLSEAEREQLAALLRKMLDFGG</sequence>
<dbReference type="PANTHER" id="PTHR33164">
    <property type="entry name" value="TRANSCRIPTIONAL REGULATOR, MARR FAMILY"/>
    <property type="match status" value="1"/>
</dbReference>
<dbReference type="RefSeq" id="WP_114803183.1">
    <property type="nucleotide sequence ID" value="NZ_QQAV01000005.1"/>
</dbReference>
<protein>
    <submittedName>
        <fullName evidence="2">DNA-binding MarR family transcriptional regulator</fullName>
    </submittedName>
</protein>
<keyword evidence="3" id="KW-1185">Reference proteome</keyword>
<organism evidence="2 3">
    <name type="scientific">Pseudacidovorax intermedius</name>
    <dbReference type="NCBI Taxonomy" id="433924"/>
    <lineage>
        <taxon>Bacteria</taxon>
        <taxon>Pseudomonadati</taxon>
        <taxon>Pseudomonadota</taxon>
        <taxon>Betaproteobacteria</taxon>
        <taxon>Burkholderiales</taxon>
        <taxon>Comamonadaceae</taxon>
        <taxon>Pseudacidovorax</taxon>
    </lineage>
</organism>
<dbReference type="OrthoDB" id="188700at2"/>
<gene>
    <name evidence="2" type="ORF">DFR41_10570</name>
</gene>
<dbReference type="Gene3D" id="1.10.10.10">
    <property type="entry name" value="Winged helix-like DNA-binding domain superfamily/Winged helix DNA-binding domain"/>
    <property type="match status" value="1"/>
</dbReference>
<dbReference type="GO" id="GO:0003700">
    <property type="term" value="F:DNA-binding transcription factor activity"/>
    <property type="evidence" value="ECO:0007669"/>
    <property type="project" value="InterPro"/>
</dbReference>
<comment type="caution">
    <text evidence="2">The sequence shown here is derived from an EMBL/GenBank/DDBJ whole genome shotgun (WGS) entry which is preliminary data.</text>
</comment>
<dbReference type="GO" id="GO:0006950">
    <property type="term" value="P:response to stress"/>
    <property type="evidence" value="ECO:0007669"/>
    <property type="project" value="TreeGrafter"/>
</dbReference>
<accession>A0A370FDN0</accession>
<reference evidence="2 3" key="1">
    <citation type="submission" date="2018-07" db="EMBL/GenBank/DDBJ databases">
        <title>Genomic Encyclopedia of Type Strains, Phase IV (KMG-IV): sequencing the most valuable type-strain genomes for metagenomic binning, comparative biology and taxonomic classification.</title>
        <authorList>
            <person name="Goeker M."/>
        </authorList>
    </citation>
    <scope>NUCLEOTIDE SEQUENCE [LARGE SCALE GENOMIC DNA]</scope>
    <source>
        <strain evidence="2 3">DSM 21352</strain>
    </source>
</reference>
<dbReference type="Proteomes" id="UP000255265">
    <property type="component" value="Unassembled WGS sequence"/>
</dbReference>